<dbReference type="EMBL" id="CM001223">
    <property type="protein sequence ID" value="AES77285.2"/>
    <property type="molecule type" value="Genomic_DNA"/>
</dbReference>
<evidence type="ECO:0000313" key="6">
    <source>
        <dbReference type="EMBL" id="AES77285.2"/>
    </source>
</evidence>
<dbReference type="PANTHER" id="PTHR19338">
    <property type="entry name" value="TRANSLOCASE OF INNER MITOCHONDRIAL MEMBRANE 13 HOMOLOG"/>
    <property type="match status" value="1"/>
</dbReference>
<protein>
    <submittedName>
        <fullName evidence="6 7">Uncharacterized protein</fullName>
    </submittedName>
</protein>
<name>G7KXS9_MEDTR</name>
<evidence type="ECO:0000259" key="5">
    <source>
        <dbReference type="Pfam" id="PF23559"/>
    </source>
</evidence>
<dbReference type="SUPFAM" id="SSF52047">
    <property type="entry name" value="RNI-like"/>
    <property type="match status" value="1"/>
</dbReference>
<accession>G7KXS9</accession>
<dbReference type="CDD" id="cd14798">
    <property type="entry name" value="RX-CC_like"/>
    <property type="match status" value="1"/>
</dbReference>
<keyword evidence="2" id="KW-0547">Nucleotide-binding</keyword>
<dbReference type="InterPro" id="IPR058922">
    <property type="entry name" value="WHD_DRP"/>
</dbReference>
<evidence type="ECO:0000313" key="8">
    <source>
        <dbReference type="Proteomes" id="UP000002051"/>
    </source>
</evidence>
<reference evidence="6 8" key="2">
    <citation type="journal article" date="2014" name="BMC Genomics">
        <title>An improved genome release (version Mt4.0) for the model legume Medicago truncatula.</title>
        <authorList>
            <person name="Tang H."/>
            <person name="Krishnakumar V."/>
            <person name="Bidwell S."/>
            <person name="Rosen B."/>
            <person name="Chan A."/>
            <person name="Zhou S."/>
            <person name="Gentzbittel L."/>
            <person name="Childs K.L."/>
            <person name="Yandell M."/>
            <person name="Gundlach H."/>
            <person name="Mayer K.F."/>
            <person name="Schwartz D.C."/>
            <person name="Town C.D."/>
        </authorList>
    </citation>
    <scope>GENOME REANNOTATION</scope>
    <source>
        <strain evidence="7 8">cv. Jemalong A17</strain>
    </source>
</reference>
<dbReference type="InterPro" id="IPR027417">
    <property type="entry name" value="P-loop_NTPase"/>
</dbReference>
<proteinExistence type="predicted"/>
<accession>A0A0C3W0Y7</accession>
<dbReference type="InterPro" id="IPR041118">
    <property type="entry name" value="Rx_N"/>
</dbReference>
<dbReference type="InterPro" id="IPR032675">
    <property type="entry name" value="LRR_dom_sf"/>
</dbReference>
<feature type="domain" description="Disease resistance N-terminal" evidence="4">
    <location>
        <begin position="2"/>
        <end position="48"/>
    </location>
</feature>
<dbReference type="AlphaFoldDB" id="G7KXS9"/>
<organism evidence="6 8">
    <name type="scientific">Medicago truncatula</name>
    <name type="common">Barrel medic</name>
    <name type="synonym">Medicago tribuloides</name>
    <dbReference type="NCBI Taxonomy" id="3880"/>
    <lineage>
        <taxon>Eukaryota</taxon>
        <taxon>Viridiplantae</taxon>
        <taxon>Streptophyta</taxon>
        <taxon>Embryophyta</taxon>
        <taxon>Tracheophyta</taxon>
        <taxon>Spermatophyta</taxon>
        <taxon>Magnoliopsida</taxon>
        <taxon>eudicotyledons</taxon>
        <taxon>Gunneridae</taxon>
        <taxon>Pentapetalae</taxon>
        <taxon>rosids</taxon>
        <taxon>fabids</taxon>
        <taxon>Fabales</taxon>
        <taxon>Fabaceae</taxon>
        <taxon>Papilionoideae</taxon>
        <taxon>50 kb inversion clade</taxon>
        <taxon>NPAAA clade</taxon>
        <taxon>Hologalegina</taxon>
        <taxon>IRL clade</taxon>
        <taxon>Trifolieae</taxon>
        <taxon>Medicago</taxon>
    </lineage>
</organism>
<sequence>MAMSLVVDQLLPLLREEAKLLRSIHKEFADIKDELESIQAFLKDADKKTALRIENIVDDYLIQVGQKPQDHGCVALPHKLKTMNPRRRIMYEIQDIKSYVLWIKERSERYGFQRSFKQGSRSYRENRNAKWHDPRVAALYIDEAGVVGFEMPRKRLVYRMVKGREERIQKTYVVVFNDFWSVHFMDDIEFVVIDNKKGSKIFITVLPLEIVPIGVFMSTREKNVFEWQRFIENLSLELKKDTHLIRMKGNLGISYDDLPNYLKRKGGKTWEEFAEGYLAEFIHRFLVQVSSLGVDGKAKVCRVHDLLHDLILEKFEDLNFCKHISEEGQSSLRHAKVADVPKSIVMLQNLETLEVRNTNVIELPKDAGKHRKMRDLGLLQDRRENGSILSSSIDKMQHLEKLFFASSDTTKDAVIDLHFISPPTMLRKLTLCARLQKFASTSSAMAVQILRRDLEIYVKVLAQ</sequence>
<dbReference type="Gene3D" id="3.80.10.10">
    <property type="entry name" value="Ribonuclease Inhibitor"/>
    <property type="match status" value="1"/>
</dbReference>
<evidence type="ECO:0000256" key="3">
    <source>
        <dbReference type="ARBA" id="ARBA00022821"/>
    </source>
</evidence>
<dbReference type="HOGENOM" id="CLU_591057_0_0_1"/>
<dbReference type="EnsemblPlants" id="AES77285">
    <property type="protein sequence ID" value="AES77285"/>
    <property type="gene ID" value="MTR_7g006780"/>
</dbReference>
<dbReference type="SUPFAM" id="SSF52540">
    <property type="entry name" value="P-loop containing nucleoside triphosphate hydrolases"/>
    <property type="match status" value="1"/>
</dbReference>
<dbReference type="Gene3D" id="1.20.5.4130">
    <property type="match status" value="1"/>
</dbReference>
<evidence type="ECO:0000256" key="2">
    <source>
        <dbReference type="ARBA" id="ARBA00022741"/>
    </source>
</evidence>
<evidence type="ECO:0000256" key="1">
    <source>
        <dbReference type="ARBA" id="ARBA00022737"/>
    </source>
</evidence>
<reference evidence="7" key="3">
    <citation type="submission" date="2015-04" db="UniProtKB">
        <authorList>
            <consortium name="EnsemblPlants"/>
        </authorList>
    </citation>
    <scope>IDENTIFICATION</scope>
    <source>
        <strain evidence="7">cv. Jemalong A17</strain>
    </source>
</reference>
<dbReference type="GO" id="GO:0006952">
    <property type="term" value="P:defense response"/>
    <property type="evidence" value="ECO:0007669"/>
    <property type="project" value="UniProtKB-KW"/>
</dbReference>
<keyword evidence="3" id="KW-0611">Plant defense</keyword>
<dbReference type="Proteomes" id="UP000002051">
    <property type="component" value="Unassembled WGS sequence"/>
</dbReference>
<keyword evidence="8" id="KW-1185">Reference proteome</keyword>
<evidence type="ECO:0000259" key="4">
    <source>
        <dbReference type="Pfam" id="PF18052"/>
    </source>
</evidence>
<dbReference type="Pfam" id="PF23559">
    <property type="entry name" value="WHD_DRP"/>
    <property type="match status" value="1"/>
</dbReference>
<dbReference type="GO" id="GO:0051707">
    <property type="term" value="P:response to other organism"/>
    <property type="evidence" value="ECO:0007669"/>
    <property type="project" value="UniProtKB-ARBA"/>
</dbReference>
<keyword evidence="1" id="KW-0677">Repeat</keyword>
<dbReference type="InterPro" id="IPR038005">
    <property type="entry name" value="RX-like_CC"/>
</dbReference>
<evidence type="ECO:0000313" key="7">
    <source>
        <dbReference type="EnsemblPlants" id="AES77285"/>
    </source>
</evidence>
<dbReference type="PANTHER" id="PTHR19338:SF32">
    <property type="entry name" value="OS06G0287500 PROTEIN"/>
    <property type="match status" value="1"/>
</dbReference>
<dbReference type="GO" id="GO:0000166">
    <property type="term" value="F:nucleotide binding"/>
    <property type="evidence" value="ECO:0007669"/>
    <property type="project" value="UniProtKB-KW"/>
</dbReference>
<dbReference type="STRING" id="3880.G7KXS9"/>
<reference evidence="6 8" key="1">
    <citation type="journal article" date="2011" name="Nature">
        <title>The Medicago genome provides insight into the evolution of rhizobial symbioses.</title>
        <authorList>
            <person name="Young N.D."/>
            <person name="Debelle F."/>
            <person name="Oldroyd G.E."/>
            <person name="Geurts R."/>
            <person name="Cannon S.B."/>
            <person name="Udvardi M.K."/>
            <person name="Benedito V.A."/>
            <person name="Mayer K.F."/>
            <person name="Gouzy J."/>
            <person name="Schoof H."/>
            <person name="Van de Peer Y."/>
            <person name="Proost S."/>
            <person name="Cook D.R."/>
            <person name="Meyers B.C."/>
            <person name="Spannagl M."/>
            <person name="Cheung F."/>
            <person name="De Mita S."/>
            <person name="Krishnakumar V."/>
            <person name="Gundlach H."/>
            <person name="Zhou S."/>
            <person name="Mudge J."/>
            <person name="Bharti A.K."/>
            <person name="Murray J.D."/>
            <person name="Naoumkina M.A."/>
            <person name="Rosen B."/>
            <person name="Silverstein K.A."/>
            <person name="Tang H."/>
            <person name="Rombauts S."/>
            <person name="Zhao P.X."/>
            <person name="Zhou P."/>
            <person name="Barbe V."/>
            <person name="Bardou P."/>
            <person name="Bechner M."/>
            <person name="Bellec A."/>
            <person name="Berger A."/>
            <person name="Berges H."/>
            <person name="Bidwell S."/>
            <person name="Bisseling T."/>
            <person name="Choisne N."/>
            <person name="Couloux A."/>
            <person name="Denny R."/>
            <person name="Deshpande S."/>
            <person name="Dai X."/>
            <person name="Doyle J.J."/>
            <person name="Dudez A.M."/>
            <person name="Farmer A.D."/>
            <person name="Fouteau S."/>
            <person name="Franken C."/>
            <person name="Gibelin C."/>
            <person name="Gish J."/>
            <person name="Goldstein S."/>
            <person name="Gonzalez A.J."/>
            <person name="Green P.J."/>
            <person name="Hallab A."/>
            <person name="Hartog M."/>
            <person name="Hua A."/>
            <person name="Humphray S.J."/>
            <person name="Jeong D.H."/>
            <person name="Jing Y."/>
            <person name="Jocker A."/>
            <person name="Kenton S.M."/>
            <person name="Kim D.J."/>
            <person name="Klee K."/>
            <person name="Lai H."/>
            <person name="Lang C."/>
            <person name="Lin S."/>
            <person name="Macmil S.L."/>
            <person name="Magdelenat G."/>
            <person name="Matthews L."/>
            <person name="McCorrison J."/>
            <person name="Monaghan E.L."/>
            <person name="Mun J.H."/>
            <person name="Najar F.Z."/>
            <person name="Nicholson C."/>
            <person name="Noirot C."/>
            <person name="O'Bleness M."/>
            <person name="Paule C.R."/>
            <person name="Poulain J."/>
            <person name="Prion F."/>
            <person name="Qin B."/>
            <person name="Qu C."/>
            <person name="Retzel E.F."/>
            <person name="Riddle C."/>
            <person name="Sallet E."/>
            <person name="Samain S."/>
            <person name="Samson N."/>
            <person name="Sanders I."/>
            <person name="Saurat O."/>
            <person name="Scarpelli C."/>
            <person name="Schiex T."/>
            <person name="Segurens B."/>
            <person name="Severin A.J."/>
            <person name="Sherrier D.J."/>
            <person name="Shi R."/>
            <person name="Sims S."/>
            <person name="Singer S.R."/>
            <person name="Sinharoy S."/>
            <person name="Sterck L."/>
            <person name="Viollet A."/>
            <person name="Wang B.B."/>
            <person name="Wang K."/>
            <person name="Wang M."/>
            <person name="Wang X."/>
            <person name="Warfsmann J."/>
            <person name="Weissenbach J."/>
            <person name="White D.D."/>
            <person name="White J.D."/>
            <person name="Wiley G.B."/>
            <person name="Wincker P."/>
            <person name="Xing Y."/>
            <person name="Yang L."/>
            <person name="Yao Z."/>
            <person name="Ying F."/>
            <person name="Zhai J."/>
            <person name="Zhou L."/>
            <person name="Zuber A."/>
            <person name="Denarie J."/>
            <person name="Dixon R.A."/>
            <person name="May G.D."/>
            <person name="Schwartz D.C."/>
            <person name="Rogers J."/>
            <person name="Quetier F."/>
            <person name="Town C.D."/>
            <person name="Roe B.A."/>
        </authorList>
    </citation>
    <scope>NUCLEOTIDE SEQUENCE [LARGE SCALE GENOMIC DNA]</scope>
    <source>
        <strain evidence="6">A17</strain>
        <strain evidence="7 8">cv. Jemalong A17</strain>
    </source>
</reference>
<dbReference type="eggNOG" id="KOG4658">
    <property type="taxonomic scope" value="Eukaryota"/>
</dbReference>
<dbReference type="PaxDb" id="3880-AES77285"/>
<feature type="domain" description="Disease resistance protein winged helix" evidence="5">
    <location>
        <begin position="261"/>
        <end position="311"/>
    </location>
</feature>
<dbReference type="Pfam" id="PF18052">
    <property type="entry name" value="Rx_N"/>
    <property type="match status" value="1"/>
</dbReference>
<gene>
    <name evidence="6" type="ordered locus">MTR_7g006780</name>
</gene>